<dbReference type="PANTHER" id="PTHR30118">
    <property type="entry name" value="HTH-TYPE TRANSCRIPTIONAL REGULATOR LEUO-RELATED"/>
    <property type="match status" value="1"/>
</dbReference>
<dbReference type="PROSITE" id="PS50931">
    <property type="entry name" value="HTH_LYSR"/>
    <property type="match status" value="1"/>
</dbReference>
<dbReference type="InterPro" id="IPR036390">
    <property type="entry name" value="WH_DNA-bd_sf"/>
</dbReference>
<dbReference type="GO" id="GO:0003700">
    <property type="term" value="F:DNA-binding transcription factor activity"/>
    <property type="evidence" value="ECO:0007669"/>
    <property type="project" value="InterPro"/>
</dbReference>
<dbReference type="GO" id="GO:0003677">
    <property type="term" value="F:DNA binding"/>
    <property type="evidence" value="ECO:0007669"/>
    <property type="project" value="UniProtKB-KW"/>
</dbReference>
<protein>
    <submittedName>
        <fullName evidence="6">LysR family transcriptional regulator</fullName>
    </submittedName>
</protein>
<dbReference type="Pfam" id="PF00126">
    <property type="entry name" value="HTH_1"/>
    <property type="match status" value="1"/>
</dbReference>
<keyword evidence="2" id="KW-0805">Transcription regulation</keyword>
<dbReference type="InterPro" id="IPR036388">
    <property type="entry name" value="WH-like_DNA-bd_sf"/>
</dbReference>
<feature type="domain" description="HTH lysR-type" evidence="5">
    <location>
        <begin position="1"/>
        <end position="58"/>
    </location>
</feature>
<gene>
    <name evidence="6" type="ORF">D6T64_19640</name>
</gene>
<dbReference type="Gene3D" id="1.10.10.10">
    <property type="entry name" value="Winged helix-like DNA-binding domain superfamily/Winged helix DNA-binding domain"/>
    <property type="match status" value="1"/>
</dbReference>
<comment type="caution">
    <text evidence="6">The sequence shown here is derived from an EMBL/GenBank/DDBJ whole genome shotgun (WGS) entry which is preliminary data.</text>
</comment>
<proteinExistence type="inferred from homology"/>
<evidence type="ECO:0000256" key="1">
    <source>
        <dbReference type="ARBA" id="ARBA00009437"/>
    </source>
</evidence>
<name>A0A3A5MHI1_9MICO</name>
<evidence type="ECO:0000256" key="3">
    <source>
        <dbReference type="ARBA" id="ARBA00023125"/>
    </source>
</evidence>
<reference evidence="6 7" key="1">
    <citation type="submission" date="2018-09" db="EMBL/GenBank/DDBJ databases">
        <title>Novel species of Cryobacterium.</title>
        <authorList>
            <person name="Liu Q."/>
            <person name="Xin Y.-H."/>
        </authorList>
    </citation>
    <scope>NUCLEOTIDE SEQUENCE [LARGE SCALE GENOMIC DNA]</scope>
    <source>
        <strain evidence="6 7">Hh39</strain>
    </source>
</reference>
<evidence type="ECO:0000313" key="6">
    <source>
        <dbReference type="EMBL" id="RJT85291.1"/>
    </source>
</evidence>
<dbReference type="AlphaFoldDB" id="A0A3A5MHI1"/>
<dbReference type="SUPFAM" id="SSF46785">
    <property type="entry name" value="Winged helix' DNA-binding domain"/>
    <property type="match status" value="1"/>
</dbReference>
<dbReference type="InterPro" id="IPR000847">
    <property type="entry name" value="LysR_HTH_N"/>
</dbReference>
<keyword evidence="4" id="KW-0804">Transcription</keyword>
<dbReference type="RefSeq" id="WP_119976375.1">
    <property type="nucleotide sequence ID" value="NZ_JBHSQA010000004.1"/>
</dbReference>
<evidence type="ECO:0000313" key="7">
    <source>
        <dbReference type="Proteomes" id="UP000272015"/>
    </source>
</evidence>
<dbReference type="Gene3D" id="3.40.190.10">
    <property type="entry name" value="Periplasmic binding protein-like II"/>
    <property type="match status" value="2"/>
</dbReference>
<dbReference type="InterPro" id="IPR050389">
    <property type="entry name" value="LysR-type_TF"/>
</dbReference>
<dbReference type="Pfam" id="PF03466">
    <property type="entry name" value="LysR_substrate"/>
    <property type="match status" value="1"/>
</dbReference>
<keyword evidence="7" id="KW-1185">Reference proteome</keyword>
<dbReference type="CDD" id="cd08459">
    <property type="entry name" value="PBP2_DntR_NahR_LinR_like"/>
    <property type="match status" value="1"/>
</dbReference>
<dbReference type="SUPFAM" id="SSF53850">
    <property type="entry name" value="Periplasmic binding protein-like II"/>
    <property type="match status" value="1"/>
</dbReference>
<dbReference type="EMBL" id="QZVS01000096">
    <property type="protein sequence ID" value="RJT85291.1"/>
    <property type="molecule type" value="Genomic_DNA"/>
</dbReference>
<sequence length="293" mass="32711">MDLNLLRTFLSVYETGSLTRSARDLYVTQPSVSHSLAHLRREFSDELFVRRGRGMVPTLLADELYPVVKDSVGSIDNVVLGMKSFDPASSTHRFRLCLSDLGELAFLPQILKTISRDAPEVEIEVVPMDIRLLPDWLTRGSVDAAIASWPLAGEYGGTLLKTEEYVCVLRADYPMAGPELTLDEFLRARHVIVDPVTGHQLAEQAMQALGIVRRSTVVVQHFAVIPELISECNLFAIAPESMARRWLDKWPVRLAALPFDVGAVEVKLYLRANGRESSALAWFRTAVSEALKY</sequence>
<keyword evidence="3" id="KW-0238">DNA-binding</keyword>
<dbReference type="PRINTS" id="PR00039">
    <property type="entry name" value="HTHLYSR"/>
</dbReference>
<dbReference type="InterPro" id="IPR005119">
    <property type="entry name" value="LysR_subst-bd"/>
</dbReference>
<accession>A0A3A5MHI1</accession>
<evidence type="ECO:0000259" key="5">
    <source>
        <dbReference type="PROSITE" id="PS50931"/>
    </source>
</evidence>
<evidence type="ECO:0000256" key="4">
    <source>
        <dbReference type="ARBA" id="ARBA00023163"/>
    </source>
</evidence>
<dbReference type="Proteomes" id="UP000272015">
    <property type="component" value="Unassembled WGS sequence"/>
</dbReference>
<organism evidence="6 7">
    <name type="scientific">Cryobacterium melibiosiphilum</name>
    <dbReference type="NCBI Taxonomy" id="995039"/>
    <lineage>
        <taxon>Bacteria</taxon>
        <taxon>Bacillati</taxon>
        <taxon>Actinomycetota</taxon>
        <taxon>Actinomycetes</taxon>
        <taxon>Micrococcales</taxon>
        <taxon>Microbacteriaceae</taxon>
        <taxon>Cryobacterium</taxon>
    </lineage>
</organism>
<comment type="similarity">
    <text evidence="1">Belongs to the LysR transcriptional regulatory family.</text>
</comment>
<dbReference type="PANTHER" id="PTHR30118:SF15">
    <property type="entry name" value="TRANSCRIPTIONAL REGULATORY PROTEIN"/>
    <property type="match status" value="1"/>
</dbReference>
<dbReference type="OrthoDB" id="8717159at2"/>
<evidence type="ECO:0000256" key="2">
    <source>
        <dbReference type="ARBA" id="ARBA00023015"/>
    </source>
</evidence>